<evidence type="ECO:0000313" key="2">
    <source>
        <dbReference type="EMBL" id="GAA4204219.1"/>
    </source>
</evidence>
<accession>A0ABP8BDW8</accession>
<feature type="signal peptide" evidence="1">
    <location>
        <begin position="1"/>
        <end position="36"/>
    </location>
</feature>
<dbReference type="SUPFAM" id="SSF63825">
    <property type="entry name" value="YWTD domain"/>
    <property type="match status" value="1"/>
</dbReference>
<dbReference type="Proteomes" id="UP001501251">
    <property type="component" value="Unassembled WGS sequence"/>
</dbReference>
<keyword evidence="3" id="KW-1185">Reference proteome</keyword>
<evidence type="ECO:0000256" key="1">
    <source>
        <dbReference type="SAM" id="SignalP"/>
    </source>
</evidence>
<dbReference type="EMBL" id="BAABAQ010000013">
    <property type="protein sequence ID" value="GAA4204219.1"/>
    <property type="molecule type" value="Genomic_DNA"/>
</dbReference>
<keyword evidence="1" id="KW-0732">Signal</keyword>
<proteinExistence type="predicted"/>
<reference evidence="3" key="1">
    <citation type="journal article" date="2019" name="Int. J. Syst. Evol. Microbiol.">
        <title>The Global Catalogue of Microorganisms (GCM) 10K type strain sequencing project: providing services to taxonomists for standard genome sequencing and annotation.</title>
        <authorList>
            <consortium name="The Broad Institute Genomics Platform"/>
            <consortium name="The Broad Institute Genome Sequencing Center for Infectious Disease"/>
            <person name="Wu L."/>
            <person name="Ma J."/>
        </authorList>
    </citation>
    <scope>NUCLEOTIDE SEQUENCE [LARGE SCALE GENOMIC DNA]</scope>
    <source>
        <strain evidence="3">JCM 17388</strain>
    </source>
</reference>
<name>A0ABP8BDW8_9ACTN</name>
<evidence type="ECO:0000313" key="3">
    <source>
        <dbReference type="Proteomes" id="UP001501251"/>
    </source>
</evidence>
<gene>
    <name evidence="2" type="ORF">GCM10022252_62990</name>
</gene>
<protein>
    <recommendedName>
        <fullName evidence="4">Ig-like domain repeat protein</fullName>
    </recommendedName>
</protein>
<organism evidence="2 3">
    <name type="scientific">Streptosporangium oxazolinicum</name>
    <dbReference type="NCBI Taxonomy" id="909287"/>
    <lineage>
        <taxon>Bacteria</taxon>
        <taxon>Bacillati</taxon>
        <taxon>Actinomycetota</taxon>
        <taxon>Actinomycetes</taxon>
        <taxon>Streptosporangiales</taxon>
        <taxon>Streptosporangiaceae</taxon>
        <taxon>Streptosporangium</taxon>
    </lineage>
</organism>
<comment type="caution">
    <text evidence="2">The sequence shown here is derived from an EMBL/GenBank/DDBJ whole genome shotgun (WGS) entry which is preliminary data.</text>
</comment>
<evidence type="ECO:0008006" key="4">
    <source>
        <dbReference type="Google" id="ProtNLM"/>
    </source>
</evidence>
<feature type="chain" id="PRO_5046809091" description="Ig-like domain repeat protein" evidence="1">
    <location>
        <begin position="37"/>
        <end position="556"/>
    </location>
</feature>
<sequence>MYVRPSASERISRLVASAGSLLLAASLLAVPAPAAAADLVADLGVAGMGGDLVAGHGKVFVAADDRIVVTHLDGEAVTTIGGLSGVTALSAPDGARKVYATLSGTHEVIEIDTATVAVTRRIDLSAYPCPSTLAQAHNRLWIGYGCGGAGEGGVVALEVRATPILAKVGPATTRPPLVAVAGAFLAVSEPGVSPATVRLYDVNRDPGNPLGEILGDANGLPPLEDLALAYQGSAVLPVPSGTHRFDAWDTTTFDRAQAYDEKGPAGHDLAATVAASENGYYVVGGWNSALGDAAELVVYDATTREVIYTAGHQGKALVPGSIGFYGIYTFAVLKEPGTGRMHLWRLPSAPYHSSALTLTAPAEANALKPLTISGRLRLSTGATPGVQTLELYSWLPDGTDRPFREVTTAADGTYEFTDIPPGIGAFRYRLSWPGNSWYYGAYATATVTVARYEPALTVTGPATGAVGELLEFSGSFAAEGVVYPRTTVTVSRRAVAPDGTVTTKGQKLAATTDGTFAFTDTPATAGKHTYTVTLVGSSTVKGTSTNHVVTVVEPAG</sequence>